<evidence type="ECO:0000313" key="11">
    <source>
        <dbReference type="EMBL" id="KAK5100259.1"/>
    </source>
</evidence>
<evidence type="ECO:0000256" key="7">
    <source>
        <dbReference type="ARBA" id="ARBA00023242"/>
    </source>
</evidence>
<evidence type="ECO:0000259" key="10">
    <source>
        <dbReference type="PROSITE" id="PS50217"/>
    </source>
</evidence>
<evidence type="ECO:0000256" key="4">
    <source>
        <dbReference type="ARBA" id="ARBA00023125"/>
    </source>
</evidence>
<feature type="coiled-coil region" evidence="8">
    <location>
        <begin position="288"/>
        <end position="322"/>
    </location>
</feature>
<dbReference type="InterPro" id="IPR004827">
    <property type="entry name" value="bZIP"/>
</dbReference>
<comment type="similarity">
    <text evidence="2">Belongs to the bZIP family.</text>
</comment>
<protein>
    <recommendedName>
        <fullName evidence="10">BZIP domain-containing protein</fullName>
    </recommendedName>
</protein>
<evidence type="ECO:0000313" key="12">
    <source>
        <dbReference type="Proteomes" id="UP001345013"/>
    </source>
</evidence>
<keyword evidence="8" id="KW-0175">Coiled coil</keyword>
<organism evidence="11 12">
    <name type="scientific">Lithohypha guttulata</name>
    <dbReference type="NCBI Taxonomy" id="1690604"/>
    <lineage>
        <taxon>Eukaryota</taxon>
        <taxon>Fungi</taxon>
        <taxon>Dikarya</taxon>
        <taxon>Ascomycota</taxon>
        <taxon>Pezizomycotina</taxon>
        <taxon>Eurotiomycetes</taxon>
        <taxon>Chaetothyriomycetidae</taxon>
        <taxon>Chaetothyriales</taxon>
        <taxon>Trichomeriaceae</taxon>
        <taxon>Lithohypha</taxon>
    </lineage>
</organism>
<dbReference type="InterPro" id="IPR046347">
    <property type="entry name" value="bZIP_sf"/>
</dbReference>
<dbReference type="Pfam" id="PF00170">
    <property type="entry name" value="bZIP_1"/>
    <property type="match status" value="1"/>
</dbReference>
<dbReference type="CDD" id="cd14704">
    <property type="entry name" value="bZIP_HY5-like"/>
    <property type="match status" value="1"/>
</dbReference>
<sequence length="625" mass="70585">MDLSYQHPQPYTIYGSHQWSEDFKPAYAEREEDLGCEDRPSASATPADFGAPLHSRRPSMLKVEDEYPPHEAMWHDRSHEHQYPARHYSQSSMPTHAGHQPYMRVDPNFAASYAQPQWSLSQSGTNTPTQAYGSVDSYGQPAQYALHHGFNFNQDPASAVSMSPQSSQGGWASATSSDGVDQRYPLGSPSYRPVSPQLVLRPDGIRKKNARFEIPKERNLATIDALILSSTNEEEKKELKQQKRLLRNRQAALDSRQRKKTHTEKLELEKKVHEKRMCDLEDACAQLQEQLEMERQQWMHQRQQYEMQVKQMMHDRDEAIRAKTIEAADCRRHMNAMKEYIRDHQLERHSQRSNGYAPASDMHNFTSDFSDFNVDDDWETELGLFDNADFGSSELDPMQRQATPKPAAPTTNKTADAEFSWNTFYMCLLFGAVVVSAGGQLSKLVTGSNEMPLPTVSDEYRADAENVLKAVMSSNPQSAQEMIPARSATASVPRTTISGSELSQMSFTSGQQQSGLDRLSSTLTVPSRHQQLQQAFAMTPASYNHIMDPLGELNDDDADANLSDSTKQSRLDQAMAAFHAKKTEVEKSGFPSRASERSALNVPDTVMNDFRDFVRQNKQINTNNE</sequence>
<dbReference type="PROSITE" id="PS50217">
    <property type="entry name" value="BZIP"/>
    <property type="match status" value="1"/>
</dbReference>
<evidence type="ECO:0000256" key="6">
    <source>
        <dbReference type="ARBA" id="ARBA00023230"/>
    </source>
</evidence>
<comment type="subcellular location">
    <subcellularLocation>
        <location evidence="1">Nucleus</location>
    </subcellularLocation>
</comment>
<dbReference type="InterPro" id="IPR044280">
    <property type="entry name" value="Hac1/HY5"/>
</dbReference>
<feature type="region of interest" description="Disordered" evidence="9">
    <location>
        <begin position="24"/>
        <end position="59"/>
    </location>
</feature>
<dbReference type="PANTHER" id="PTHR46714">
    <property type="entry name" value="TRANSCRIPTIONAL ACTIVATOR HAC1"/>
    <property type="match status" value="1"/>
</dbReference>
<dbReference type="EMBL" id="JAVRRG010000007">
    <property type="protein sequence ID" value="KAK5100259.1"/>
    <property type="molecule type" value="Genomic_DNA"/>
</dbReference>
<evidence type="ECO:0000256" key="9">
    <source>
        <dbReference type="SAM" id="MobiDB-lite"/>
    </source>
</evidence>
<feature type="domain" description="BZIP" evidence="10">
    <location>
        <begin position="238"/>
        <end position="292"/>
    </location>
</feature>
<feature type="region of interest" description="Disordered" evidence="9">
    <location>
        <begin position="499"/>
        <end position="519"/>
    </location>
</feature>
<keyword evidence="5" id="KW-0804">Transcription</keyword>
<proteinExistence type="inferred from homology"/>
<evidence type="ECO:0000256" key="8">
    <source>
        <dbReference type="SAM" id="Coils"/>
    </source>
</evidence>
<accession>A0ABR0KM22</accession>
<keyword evidence="6" id="KW-0834">Unfolded protein response</keyword>
<dbReference type="Proteomes" id="UP001345013">
    <property type="component" value="Unassembled WGS sequence"/>
</dbReference>
<evidence type="ECO:0000256" key="3">
    <source>
        <dbReference type="ARBA" id="ARBA00023015"/>
    </source>
</evidence>
<name>A0ABR0KM22_9EURO</name>
<keyword evidence="3" id="KW-0805">Transcription regulation</keyword>
<feature type="region of interest" description="Disordered" evidence="9">
    <location>
        <begin position="389"/>
        <end position="413"/>
    </location>
</feature>
<dbReference type="SUPFAM" id="SSF57959">
    <property type="entry name" value="Leucine zipper domain"/>
    <property type="match status" value="1"/>
</dbReference>
<evidence type="ECO:0000256" key="2">
    <source>
        <dbReference type="ARBA" id="ARBA00007163"/>
    </source>
</evidence>
<evidence type="ECO:0000256" key="1">
    <source>
        <dbReference type="ARBA" id="ARBA00004123"/>
    </source>
</evidence>
<reference evidence="11 12" key="1">
    <citation type="submission" date="2023-08" db="EMBL/GenBank/DDBJ databases">
        <title>Black Yeasts Isolated from many extreme environments.</title>
        <authorList>
            <person name="Coleine C."/>
            <person name="Stajich J.E."/>
            <person name="Selbmann L."/>
        </authorList>
    </citation>
    <scope>NUCLEOTIDE SEQUENCE [LARGE SCALE GENOMIC DNA]</scope>
    <source>
        <strain evidence="11 12">CCFEE 5885</strain>
    </source>
</reference>
<dbReference type="SMART" id="SM00338">
    <property type="entry name" value="BRLZ"/>
    <property type="match status" value="1"/>
</dbReference>
<dbReference type="Gene3D" id="1.20.5.170">
    <property type="match status" value="1"/>
</dbReference>
<evidence type="ECO:0000256" key="5">
    <source>
        <dbReference type="ARBA" id="ARBA00023163"/>
    </source>
</evidence>
<comment type="caution">
    <text evidence="11">The sequence shown here is derived from an EMBL/GenBank/DDBJ whole genome shotgun (WGS) entry which is preliminary data.</text>
</comment>
<gene>
    <name evidence="11" type="ORF">LTR24_001054</name>
</gene>
<feature type="compositionally biased region" description="Low complexity" evidence="9">
    <location>
        <begin position="402"/>
        <end position="413"/>
    </location>
</feature>
<dbReference type="PANTHER" id="PTHR46714:SF6">
    <property type="entry name" value="TRANSCRIPTIONAL ACTIVATOR HAC1"/>
    <property type="match status" value="1"/>
</dbReference>
<keyword evidence="4" id="KW-0238">DNA-binding</keyword>
<keyword evidence="7" id="KW-0539">Nucleus</keyword>
<keyword evidence="12" id="KW-1185">Reference proteome</keyword>
<feature type="region of interest" description="Disordered" evidence="9">
    <location>
        <begin position="156"/>
        <end position="197"/>
    </location>
</feature>
<feature type="compositionally biased region" description="Polar residues" evidence="9">
    <location>
        <begin position="156"/>
        <end position="179"/>
    </location>
</feature>
<feature type="coiled-coil region" evidence="8">
    <location>
        <begin position="229"/>
        <end position="256"/>
    </location>
</feature>